<proteinExistence type="predicted"/>
<dbReference type="EMBL" id="PEZV01000034">
    <property type="protein sequence ID" value="PIT97133.1"/>
    <property type="molecule type" value="Genomic_DNA"/>
</dbReference>
<feature type="domain" description="Helicase/UvrB N-terminal" evidence="1">
    <location>
        <begin position="45"/>
        <end position="227"/>
    </location>
</feature>
<name>A0A2M6WWF3_9BACT</name>
<dbReference type="GO" id="GO:0005829">
    <property type="term" value="C:cytosol"/>
    <property type="evidence" value="ECO:0007669"/>
    <property type="project" value="TreeGrafter"/>
</dbReference>
<dbReference type="Proteomes" id="UP000228596">
    <property type="component" value="Unassembled WGS sequence"/>
</dbReference>
<dbReference type="InterPro" id="IPR050742">
    <property type="entry name" value="Helicase_Restrict-Modif_Enz"/>
</dbReference>
<accession>A0A2M6WWF3</accession>
<evidence type="ECO:0000259" key="1">
    <source>
        <dbReference type="Pfam" id="PF04851"/>
    </source>
</evidence>
<comment type="caution">
    <text evidence="2">The sequence shown here is derived from an EMBL/GenBank/DDBJ whole genome shotgun (WGS) entry which is preliminary data.</text>
</comment>
<dbReference type="AlphaFoldDB" id="A0A2M6WWF3"/>
<dbReference type="InterPro" id="IPR027417">
    <property type="entry name" value="P-loop_NTPase"/>
</dbReference>
<dbReference type="PANTHER" id="PTHR47396:SF1">
    <property type="entry name" value="ATP-DEPENDENT HELICASE IRC3-RELATED"/>
    <property type="match status" value="1"/>
</dbReference>
<dbReference type="GO" id="GO:0016787">
    <property type="term" value="F:hydrolase activity"/>
    <property type="evidence" value="ECO:0007669"/>
    <property type="project" value="InterPro"/>
</dbReference>
<organism evidence="2 3">
    <name type="scientific">Candidatus Berkelbacteria bacterium CG10_big_fil_rev_8_21_14_0_10_41_12</name>
    <dbReference type="NCBI Taxonomy" id="1974513"/>
    <lineage>
        <taxon>Bacteria</taxon>
        <taxon>Candidatus Berkelbacteria</taxon>
    </lineage>
</organism>
<dbReference type="GO" id="GO:0003677">
    <property type="term" value="F:DNA binding"/>
    <property type="evidence" value="ECO:0007669"/>
    <property type="project" value="InterPro"/>
</dbReference>
<evidence type="ECO:0000313" key="2">
    <source>
        <dbReference type="EMBL" id="PIT97133.1"/>
    </source>
</evidence>
<dbReference type="SUPFAM" id="SSF52540">
    <property type="entry name" value="P-loop containing nucleoside triphosphate hydrolases"/>
    <property type="match status" value="1"/>
</dbReference>
<protein>
    <recommendedName>
        <fullName evidence="1">Helicase/UvrB N-terminal domain-containing protein</fullName>
    </recommendedName>
</protein>
<dbReference type="Gene3D" id="3.40.50.300">
    <property type="entry name" value="P-loop containing nucleotide triphosphate hydrolases"/>
    <property type="match status" value="2"/>
</dbReference>
<sequence>MKYSFKEHEKNYQEWCNQDYPIAETEIAQKVKDFIKNIENPNFTLRLYPHQLESIKRCIYSYEVLGKKDLLLEIVTGGGKSAIIAGMISYFAIVHNLLRYLILVPNTIVRARLDDEFNPDPTNSKFVYNIFPFFFNSYEYLKNRMSIHVMEQKRDPVGIRNAEIILGNIHQIYEGKISLDIIQKNLGNIVIFNDEAHNSKAENYNDVLNKLKPQRIFRLDTTATPDRLDGLHPDSEKILEYGIRQAMHDRIIKRIIVCRPDIEKVKLTYKDVETGKELKVEEIPWEDIESKKIRATKYVTSEKPMRQQIAIAKQCLDYQKKTIALDNSGQPEWKPLLFVVAISINDAKNIKRVLENEFKLKTLLVTNESEDEEKEAAMELNKHLRDSEYDAVVSVLMLREGWDVKNISVILLFRKFCFKLNESTGQKYSVYGQQVIGRGLRRIDPRNKEEWEQCLVVDHPVLKHDWLWEMLDADQYQGALNPDEVIDIKNIPKAKPFEETPLGTKEEDVRDIKLDLQSIIDNIPDPKGEEFKILYKWQEFLDNYQYKTEQIDIEQTITDIKKRKLATGFNEQEVFEDLKIDINLVNEIQDMSNEQLKQVITNEVTNISRDALLEYDRNPDKRQDLIYQVLISHIKKRFLLGTDLGLTEDKTLLRKLWFSMSEMREVFLDLGLISGILTNPSSSL</sequence>
<dbReference type="Pfam" id="PF04851">
    <property type="entry name" value="ResIII"/>
    <property type="match status" value="1"/>
</dbReference>
<dbReference type="PANTHER" id="PTHR47396">
    <property type="entry name" value="TYPE I RESTRICTION ENZYME ECOKI R PROTEIN"/>
    <property type="match status" value="1"/>
</dbReference>
<dbReference type="InterPro" id="IPR006935">
    <property type="entry name" value="Helicase/UvrB_N"/>
</dbReference>
<gene>
    <name evidence="2" type="ORF">COT77_03070</name>
</gene>
<evidence type="ECO:0000313" key="3">
    <source>
        <dbReference type="Proteomes" id="UP000228596"/>
    </source>
</evidence>
<reference evidence="3" key="1">
    <citation type="submission" date="2017-09" db="EMBL/GenBank/DDBJ databases">
        <title>Depth-based differentiation of microbial function through sediment-hosted aquifers and enrichment of novel symbionts in the deep terrestrial subsurface.</title>
        <authorList>
            <person name="Probst A.J."/>
            <person name="Ladd B."/>
            <person name="Jarett J.K."/>
            <person name="Geller-Mcgrath D.E."/>
            <person name="Sieber C.M.K."/>
            <person name="Emerson J.B."/>
            <person name="Anantharaman K."/>
            <person name="Thomas B.C."/>
            <person name="Malmstrom R."/>
            <person name="Stieglmeier M."/>
            <person name="Klingl A."/>
            <person name="Woyke T."/>
            <person name="Ryan C.M."/>
            <person name="Banfield J.F."/>
        </authorList>
    </citation>
    <scope>NUCLEOTIDE SEQUENCE [LARGE SCALE GENOMIC DNA]</scope>
</reference>
<dbReference type="GO" id="GO:0005524">
    <property type="term" value="F:ATP binding"/>
    <property type="evidence" value="ECO:0007669"/>
    <property type="project" value="InterPro"/>
</dbReference>